<protein>
    <recommendedName>
        <fullName evidence="3">Cilia- and flagella-associated protein 58 central coiled coil domain-containing protein</fullName>
    </recommendedName>
</protein>
<evidence type="ECO:0000313" key="4">
    <source>
        <dbReference type="EMBL" id="CAD9083245.1"/>
    </source>
</evidence>
<dbReference type="GO" id="GO:0005856">
    <property type="term" value="C:cytoskeleton"/>
    <property type="evidence" value="ECO:0007669"/>
    <property type="project" value="TreeGrafter"/>
</dbReference>
<feature type="coiled-coil region" evidence="2">
    <location>
        <begin position="245"/>
        <end position="370"/>
    </location>
</feature>
<accession>A0A7S1PHW2</accession>
<evidence type="ECO:0000256" key="1">
    <source>
        <dbReference type="ARBA" id="ARBA00023054"/>
    </source>
</evidence>
<name>A0A7S1PHW2_9EUKA</name>
<feature type="coiled-coil region" evidence="2">
    <location>
        <begin position="462"/>
        <end position="608"/>
    </location>
</feature>
<dbReference type="Pfam" id="PF21771">
    <property type="entry name" value="CFAP58_CC"/>
    <property type="match status" value="1"/>
</dbReference>
<gene>
    <name evidence="4" type="ORF">PCOS0759_LOCUS6487</name>
</gene>
<feature type="coiled-coil region" evidence="2">
    <location>
        <begin position="112"/>
        <end position="202"/>
    </location>
</feature>
<organism evidence="4">
    <name type="scientific">Percolomonas cosmopolitus</name>
    <dbReference type="NCBI Taxonomy" id="63605"/>
    <lineage>
        <taxon>Eukaryota</taxon>
        <taxon>Discoba</taxon>
        <taxon>Heterolobosea</taxon>
        <taxon>Tetramitia</taxon>
        <taxon>Eutetramitia</taxon>
        <taxon>Percolomonadidae</taxon>
        <taxon>Percolomonas</taxon>
    </lineage>
</organism>
<dbReference type="InterPro" id="IPR049270">
    <property type="entry name" value="CFAP58_CC"/>
</dbReference>
<feature type="coiled-coil region" evidence="2">
    <location>
        <begin position="644"/>
        <end position="702"/>
    </location>
</feature>
<dbReference type="SUPFAM" id="SSF57997">
    <property type="entry name" value="Tropomyosin"/>
    <property type="match status" value="1"/>
</dbReference>
<proteinExistence type="predicted"/>
<dbReference type="PANTHER" id="PTHR32083:SF0">
    <property type="entry name" value="CILIA AND FLAGELLA-ASSOCIATED PROTEIN 58"/>
    <property type="match status" value="1"/>
</dbReference>
<evidence type="ECO:0000256" key="2">
    <source>
        <dbReference type="SAM" id="Coils"/>
    </source>
</evidence>
<dbReference type="AlphaFoldDB" id="A0A7S1PHW2"/>
<reference evidence="4" key="1">
    <citation type="submission" date="2021-01" db="EMBL/GenBank/DDBJ databases">
        <authorList>
            <person name="Corre E."/>
            <person name="Pelletier E."/>
            <person name="Niang G."/>
            <person name="Scheremetjew M."/>
            <person name="Finn R."/>
            <person name="Kale V."/>
            <person name="Holt S."/>
            <person name="Cochrane G."/>
            <person name="Meng A."/>
            <person name="Brown T."/>
            <person name="Cohen L."/>
        </authorList>
    </citation>
    <scope>NUCLEOTIDE SEQUENCE</scope>
    <source>
        <strain evidence="4">WS</strain>
    </source>
</reference>
<dbReference type="PANTHER" id="PTHR32083">
    <property type="entry name" value="CILIA AND FLAGELLA-ASSOCIATED PROTEIN 58-RELATED"/>
    <property type="match status" value="1"/>
</dbReference>
<feature type="coiled-coil region" evidence="2">
    <location>
        <begin position="726"/>
        <end position="810"/>
    </location>
</feature>
<feature type="domain" description="Cilia- and flagella-associated protein 58 central coiled coil" evidence="3">
    <location>
        <begin position="366"/>
        <end position="666"/>
    </location>
</feature>
<sequence>MTSENSDFELSASAHMALSKQFKSVIHELSSNPNLDKFRIEYEKLYRGQEKSHTNEQRLMKKCSELDQEIVSYAQKVHQALKAEADDQEQIFRLKRDIEKVWAKVEDITKSEVDAKTKLEGLQREKKVLEQLLEHGSGDEEGQALFIQKLHLEKERLIKQHDQQQNHIVGLLSDINTHTDKLKKLQQEETEQKEKSRVLKADIEDKKNVLEKSGQARKHAENSLIDIKQTLEVKSEEWREKKLAIKMNKEEISNLEKKLTDQSAKAEKASKNVKFTQEKLKNLQEEYEKQIEKNEAIHKKQLDMEQEIQDAEAHMREIEERCTQSDEKQKMLQEAIEKLHGLRVKTEESRADISNRINTLKREIDAKKRMGDAFRVRMEDAIHQKNILTKKMLSSNKEVDKQQSVLRITDGQKRNMERLVMNYEEHAEHQRKEIYSLQKQTDIYIEATHEAMRKFYRANEELAIKKQQTEELQSKIVECEEKVKKQQQLYEVTVNERNVYSKKYIETKYQIENMRSRFSNISQSINTLKEELSSTDKKLQDKHGDVRETIDQKTKLEIKLQELKGKIDSKKHEKQQNALEIEKLNQIIREAEKERHQQRKELEAVVNDRDILGAQLIKRNDELASLYEKIKIQQSLLNKGAVQYREIVNDIKMLKMKIDELTKKKHELEPQIATIPALQTEVNKLQKILLREKSRIRVLSEELQHPMNVHRWRQIKGSDPKRYELIMALQAKQKQLIAKNEEIAEKDMLIEQKENLYTELKDLLQKQPGPEVAEQLRVYQQTLKRKKQQFKTMKRDLERYMKRVKDQRADTTRLAEQLGDIRKEYFTKMKREQRQNEVTLDDLDQFDMDYAGYTGSNTGGGMNTAQDILGEAEELEKQFTMHEMAAGQ</sequence>
<dbReference type="EMBL" id="HBGD01007819">
    <property type="protein sequence ID" value="CAD9083245.1"/>
    <property type="molecule type" value="Transcribed_RNA"/>
</dbReference>
<keyword evidence="1 2" id="KW-0175">Coiled coil</keyword>
<evidence type="ECO:0000259" key="3">
    <source>
        <dbReference type="Pfam" id="PF21771"/>
    </source>
</evidence>